<dbReference type="EC" id="2.1.1.177" evidence="5"/>
<dbReference type="InterPro" id="IPR029028">
    <property type="entry name" value="Alpha/beta_knot_MTases"/>
</dbReference>
<dbReference type="Pfam" id="PF02590">
    <property type="entry name" value="SPOUT_MTase"/>
    <property type="match status" value="1"/>
</dbReference>
<keyword evidence="3 5" id="KW-0949">S-adenosyl-L-methionine</keyword>
<feature type="binding site" evidence="5">
    <location>
        <position position="73"/>
    </location>
    <ligand>
        <name>S-adenosyl-L-methionine</name>
        <dbReference type="ChEBI" id="CHEBI:59789"/>
    </ligand>
</feature>
<keyword evidence="2 5" id="KW-0808">Transferase</keyword>
<dbReference type="CDD" id="cd18081">
    <property type="entry name" value="RlmH-like"/>
    <property type="match status" value="1"/>
</dbReference>
<evidence type="ECO:0000256" key="5">
    <source>
        <dbReference type="HAMAP-Rule" id="MF_00658"/>
    </source>
</evidence>
<keyword evidence="5" id="KW-0963">Cytoplasm</keyword>
<organism evidence="6 7">
    <name type="scientific">Spiroplasma ixodetis</name>
    <dbReference type="NCBI Taxonomy" id="2141"/>
    <lineage>
        <taxon>Bacteria</taxon>
        <taxon>Bacillati</taxon>
        <taxon>Mycoplasmatota</taxon>
        <taxon>Mollicutes</taxon>
        <taxon>Entomoplasmatales</taxon>
        <taxon>Spiroplasmataceae</taxon>
        <taxon>Spiroplasma</taxon>
    </lineage>
</organism>
<keyword evidence="1 5" id="KW-0489">Methyltransferase</keyword>
<evidence type="ECO:0000313" key="7">
    <source>
        <dbReference type="Proteomes" id="UP001163387"/>
    </source>
</evidence>
<dbReference type="RefSeq" id="WP_252320439.1">
    <property type="nucleotide sequence ID" value="NZ_AP026933.1"/>
</dbReference>
<keyword evidence="7" id="KW-1185">Reference proteome</keyword>
<dbReference type="InterPro" id="IPR029026">
    <property type="entry name" value="tRNA_m1G_MTases_N"/>
</dbReference>
<name>A0ABM8BZB6_9MOLU</name>
<comment type="subcellular location">
    <subcellularLocation>
        <location evidence="5">Cytoplasm</location>
    </subcellularLocation>
</comment>
<keyword evidence="5" id="KW-0698">rRNA processing</keyword>
<dbReference type="SUPFAM" id="SSF75217">
    <property type="entry name" value="alpha/beta knot"/>
    <property type="match status" value="1"/>
</dbReference>
<evidence type="ECO:0000256" key="4">
    <source>
        <dbReference type="ARBA" id="ARBA00038303"/>
    </source>
</evidence>
<comment type="function">
    <text evidence="5">Specifically methylates the pseudouridine at position 1915 (m3Psi1915) in 23S rRNA.</text>
</comment>
<dbReference type="PANTHER" id="PTHR33603:SF1">
    <property type="entry name" value="RIBOSOMAL RNA LARGE SUBUNIT METHYLTRANSFERASE H"/>
    <property type="match status" value="1"/>
</dbReference>
<feature type="binding site" evidence="5">
    <location>
        <begin position="125"/>
        <end position="130"/>
    </location>
    <ligand>
        <name>S-adenosyl-L-methionine</name>
        <dbReference type="ChEBI" id="CHEBI:59789"/>
    </ligand>
</feature>
<evidence type="ECO:0000256" key="3">
    <source>
        <dbReference type="ARBA" id="ARBA00022691"/>
    </source>
</evidence>
<dbReference type="EMBL" id="AP026933">
    <property type="protein sequence ID" value="BDT05149.1"/>
    <property type="molecule type" value="Genomic_DNA"/>
</dbReference>
<evidence type="ECO:0000313" key="6">
    <source>
        <dbReference type="EMBL" id="BDT05149.1"/>
    </source>
</evidence>
<feature type="binding site" evidence="5">
    <location>
        <position position="105"/>
    </location>
    <ligand>
        <name>S-adenosyl-L-methionine</name>
        <dbReference type="ChEBI" id="CHEBI:59789"/>
    </ligand>
</feature>
<reference evidence="6 7" key="1">
    <citation type="journal article" date="2022" name="Front. Microbiol.">
        <title>Male-killing mechanisms vary between Spiroplasma species.</title>
        <authorList>
            <person name="Arai H."/>
            <person name="Inoue M."/>
            <person name="Kageyama D."/>
        </authorList>
    </citation>
    <scope>NUCLEOTIDE SEQUENCE [LARGE SCALE GENOMIC DNA]</scope>
    <source>
        <strain evidence="7">sHm</strain>
    </source>
</reference>
<gene>
    <name evidence="5 6" type="primary">rlmH</name>
    <name evidence="6" type="ORF">SHM_27950</name>
</gene>
<dbReference type="Gene3D" id="3.40.1280.10">
    <property type="match status" value="1"/>
</dbReference>
<dbReference type="InterPro" id="IPR003742">
    <property type="entry name" value="RlmH-like"/>
</dbReference>
<comment type="catalytic activity">
    <reaction evidence="5">
        <text>pseudouridine(1915) in 23S rRNA + S-adenosyl-L-methionine = N(3)-methylpseudouridine(1915) in 23S rRNA + S-adenosyl-L-homocysteine + H(+)</text>
        <dbReference type="Rhea" id="RHEA:42752"/>
        <dbReference type="Rhea" id="RHEA-COMP:10221"/>
        <dbReference type="Rhea" id="RHEA-COMP:10222"/>
        <dbReference type="ChEBI" id="CHEBI:15378"/>
        <dbReference type="ChEBI" id="CHEBI:57856"/>
        <dbReference type="ChEBI" id="CHEBI:59789"/>
        <dbReference type="ChEBI" id="CHEBI:65314"/>
        <dbReference type="ChEBI" id="CHEBI:74486"/>
        <dbReference type="EC" id="2.1.1.177"/>
    </reaction>
</comment>
<evidence type="ECO:0000256" key="1">
    <source>
        <dbReference type="ARBA" id="ARBA00022603"/>
    </source>
</evidence>
<dbReference type="PIRSF" id="PIRSF004505">
    <property type="entry name" value="MT_bac"/>
    <property type="match status" value="1"/>
</dbReference>
<sequence length="157" mass="18135">MINIKIVCIGQLSQTYWKSAAKDYLERIKKRTNIETKNIIESKLNSIPNNIKIETNKITEYISKNNDYQWFLLDLSGQLISSEQLSQMINKNQIYQQGKIGFIIGGSNGVAQILKDNINLIKISFGKITLPHQLCYVVLLEQIYRSLQILNNQSYHK</sequence>
<accession>A0ABM8BZB6</accession>
<evidence type="ECO:0000256" key="2">
    <source>
        <dbReference type="ARBA" id="ARBA00022679"/>
    </source>
</evidence>
<comment type="subunit">
    <text evidence="5">Homodimer.</text>
</comment>
<dbReference type="Proteomes" id="UP001163387">
    <property type="component" value="Chromosome"/>
</dbReference>
<proteinExistence type="inferred from homology"/>
<dbReference type="PANTHER" id="PTHR33603">
    <property type="entry name" value="METHYLTRANSFERASE"/>
    <property type="match status" value="1"/>
</dbReference>
<dbReference type="HAMAP" id="MF_00658">
    <property type="entry name" value="23SrRNA_methyltr_H"/>
    <property type="match status" value="1"/>
</dbReference>
<comment type="similarity">
    <text evidence="4 5">Belongs to the RNA methyltransferase RlmH family.</text>
</comment>
<protein>
    <recommendedName>
        <fullName evidence="5">Ribosomal RNA large subunit methyltransferase H</fullName>
        <ecNumber evidence="5">2.1.1.177</ecNumber>
    </recommendedName>
    <alternativeName>
        <fullName evidence="5">23S rRNA (pseudouridine1915-N3)-methyltransferase</fullName>
    </alternativeName>
    <alternativeName>
        <fullName evidence="5">23S rRNA m3Psi1915 methyltransferase</fullName>
    </alternativeName>
    <alternativeName>
        <fullName evidence="5">rRNA (pseudouridine-N3-)-methyltransferase RlmH</fullName>
    </alternativeName>
</protein>
<dbReference type="GO" id="GO:0032259">
    <property type="term" value="P:methylation"/>
    <property type="evidence" value="ECO:0007669"/>
    <property type="project" value="UniProtKB-KW"/>
</dbReference>
<dbReference type="GO" id="GO:0008168">
    <property type="term" value="F:methyltransferase activity"/>
    <property type="evidence" value="ECO:0007669"/>
    <property type="project" value="UniProtKB-KW"/>
</dbReference>